<feature type="compositionally biased region" description="Low complexity" evidence="1">
    <location>
        <begin position="499"/>
        <end position="530"/>
    </location>
</feature>
<dbReference type="EMBL" id="GU943106">
    <property type="protein sequence ID" value="ADD95859.1"/>
    <property type="molecule type" value="Genomic_DNA"/>
</dbReference>
<organism evidence="2">
    <name type="scientific">uncultured organism MedDCM-OCT-S12-C54</name>
    <dbReference type="NCBI Taxonomy" id="743665"/>
    <lineage>
        <taxon>unclassified sequences</taxon>
        <taxon>environmental samples</taxon>
    </lineage>
</organism>
<sequence length="874" mass="96918">MSASNAIQHQFDIACRFQQHATSIISVLLLDEVGLAEHSPDMPLKVLHAMLVKPPIAIVGLSNWTLDSAKMNRAICIQRTEPSPLDIELTANSIVGSPGSDASGSKGQLQPQRQSTNERRAAWLKPVCQAYHAVYTAQEGRDFLGMRDLYACIKKLSASTRNSPLTAADEMDVVENAITRNFGGKTSELHRVLVCFHSHRLEVSDPFGLTQGMFELEVSLEYSKESDYTQHLQLRCVELNKHSVVRRGVVIEHIDHGHYCMIDREAHLSDFEAGKRPCHLLQAGDVLLSVHCQGVEPSPEELEAGVRGHGPWAEVVDTAHEVSKAMQKLKRGDKFTLKLLRRQDRQDEMGRVAAALSALPADTKPTVEALVEAGLSEEEASHACKQVEVLEDMFHGETTRFTWPRDRIWVAQGRFTGWEIEKAREERARQQRDFVDPAARGGPGITQAEMRRARAAAMRAEEEALRARESAAQTAARKRQEALYAKQAEIAGKQNPRGGEVPAPAVPSSSSTPAAPEGPSTASTTASPPSDEQSDPFAPDVRVSLQGELVGERELLARVERGQVEDPLTGLKILPQNFVCNDELDPIAYELARRRVGLPARAGFEEAVLYYDGITQKALHPENFMRTAMENVLNEDGVQIERPVVVNDEVVFEQNPVSYEMARRRVGLPWRKDILQSQHDLQLVHVPHLQKQVPTLALSDIVPGTGGQRMTRLQRHTLFGPAGQPPPCCWKAIFGKSDKSNKLCDHGAVVPAQWISTARAAGCSRPPQWHFMAPGFQFETKTLELVRGNLSDRASRHIMLLTQNAAALQLLFDGGLLREQEVDVLFGSRFPDDVSELQLVQQVNRVKMAMAEGRTIVLVNHDNIYEALYGNYNS</sequence>
<feature type="region of interest" description="Disordered" evidence="1">
    <location>
        <begin position="489"/>
        <end position="538"/>
    </location>
</feature>
<protein>
    <submittedName>
        <fullName evidence="2">Uncharacterized protein</fullName>
    </submittedName>
</protein>
<dbReference type="GO" id="GO:0016887">
    <property type="term" value="F:ATP hydrolysis activity"/>
    <property type="evidence" value="ECO:0007669"/>
    <property type="project" value="InterPro"/>
</dbReference>
<name>D6PJF8_9ZZZZ</name>
<accession>D6PJF8</accession>
<dbReference type="PANTHER" id="PTHR22605">
    <property type="entry name" value="RZ-TYPE DOMAIN-CONTAINING PROTEIN"/>
    <property type="match status" value="1"/>
</dbReference>
<proteinExistence type="predicted"/>
<evidence type="ECO:0000256" key="1">
    <source>
        <dbReference type="SAM" id="MobiDB-lite"/>
    </source>
</evidence>
<evidence type="ECO:0000313" key="2">
    <source>
        <dbReference type="EMBL" id="ADD95859.1"/>
    </source>
</evidence>
<reference evidence="2" key="1">
    <citation type="journal article" date="2010" name="ISME J.">
        <title>Metagenome of the Mediterranean deep chlorophyll maximum studied by direct and fosmid library 454 pyrosequencing.</title>
        <authorList>
            <person name="Ghai R."/>
            <person name="Martin-Cuadrado A.B."/>
            <person name="Molto A.G."/>
            <person name="Heredia I.G."/>
            <person name="Cabrera R."/>
            <person name="Martin J."/>
            <person name="Verdu M."/>
            <person name="Deschamps P."/>
            <person name="Moreira D."/>
            <person name="Lopez-Garcia P."/>
            <person name="Mira A."/>
            <person name="Rodriguez-Valera F."/>
        </authorList>
    </citation>
    <scope>NUCLEOTIDE SEQUENCE</scope>
</reference>
<dbReference type="AlphaFoldDB" id="D6PJF8"/>
<dbReference type="PANTHER" id="PTHR22605:SF1">
    <property type="entry name" value="RZ-TYPE DOMAIN-CONTAINING PROTEIN"/>
    <property type="match status" value="1"/>
</dbReference>
<dbReference type="GO" id="GO:0004842">
    <property type="term" value="F:ubiquitin-protein transferase activity"/>
    <property type="evidence" value="ECO:0007669"/>
    <property type="project" value="InterPro"/>
</dbReference>
<dbReference type="InterPro" id="IPR031248">
    <property type="entry name" value="RNF213"/>
</dbReference>